<dbReference type="Proteomes" id="UP000252254">
    <property type="component" value="Unassembled WGS sequence"/>
</dbReference>
<feature type="chain" id="PRO_5038639812" description="Lipoprotein" evidence="2">
    <location>
        <begin position="21"/>
        <end position="186"/>
    </location>
</feature>
<organism evidence="3 4">
    <name type="scientific">Paraliobacillus ryukyuensis</name>
    <dbReference type="NCBI Taxonomy" id="200904"/>
    <lineage>
        <taxon>Bacteria</taxon>
        <taxon>Bacillati</taxon>
        <taxon>Bacillota</taxon>
        <taxon>Bacilli</taxon>
        <taxon>Bacillales</taxon>
        <taxon>Bacillaceae</taxon>
        <taxon>Paraliobacillus</taxon>
    </lineage>
</organism>
<proteinExistence type="predicted"/>
<evidence type="ECO:0000256" key="2">
    <source>
        <dbReference type="SAM" id="SignalP"/>
    </source>
</evidence>
<keyword evidence="2" id="KW-0732">Signal</keyword>
<gene>
    <name evidence="3" type="ORF">DES48_101316</name>
</gene>
<dbReference type="RefSeq" id="WP_113866285.1">
    <property type="nucleotide sequence ID" value="NZ_BAABQN010000001.1"/>
</dbReference>
<dbReference type="AlphaFoldDB" id="A0A366EGW7"/>
<dbReference type="PROSITE" id="PS51257">
    <property type="entry name" value="PROKAR_LIPOPROTEIN"/>
    <property type="match status" value="1"/>
</dbReference>
<keyword evidence="4" id="KW-1185">Reference proteome</keyword>
<feature type="signal peptide" evidence="2">
    <location>
        <begin position="1"/>
        <end position="20"/>
    </location>
</feature>
<reference evidence="3 4" key="1">
    <citation type="submission" date="2018-06" db="EMBL/GenBank/DDBJ databases">
        <title>Genomic Encyclopedia of Type Strains, Phase IV (KMG-IV): sequencing the most valuable type-strain genomes for metagenomic binning, comparative biology and taxonomic classification.</title>
        <authorList>
            <person name="Goeker M."/>
        </authorList>
    </citation>
    <scope>NUCLEOTIDE SEQUENCE [LARGE SCALE GENOMIC DNA]</scope>
    <source>
        <strain evidence="3 4">DSM 15140</strain>
    </source>
</reference>
<evidence type="ECO:0000313" key="4">
    <source>
        <dbReference type="Proteomes" id="UP000252254"/>
    </source>
</evidence>
<evidence type="ECO:0008006" key="5">
    <source>
        <dbReference type="Google" id="ProtNLM"/>
    </source>
</evidence>
<dbReference type="OrthoDB" id="2973149at2"/>
<comment type="caution">
    <text evidence="3">The sequence shown here is derived from an EMBL/GenBank/DDBJ whole genome shotgun (WGS) entry which is preliminary data.</text>
</comment>
<accession>A0A366EGW7</accession>
<sequence>MKKVLLALGLLVTFVITGCAQNSDEADTTDDQATTSSETESAEKSADDTANVKKALLDTQMNLVHELTTYQPAINDYTAAAADEAAKEEDVKAAKEAAKTAASEVSSQLEGYEIQTELPEAEKEQYAAAIATLQTYYQQVATALEANVGEVDLSEADATWEDFQGQINEIYEAADLIAPDMKDALS</sequence>
<evidence type="ECO:0000256" key="1">
    <source>
        <dbReference type="SAM" id="MobiDB-lite"/>
    </source>
</evidence>
<protein>
    <recommendedName>
        <fullName evidence="5">Lipoprotein</fullName>
    </recommendedName>
</protein>
<evidence type="ECO:0000313" key="3">
    <source>
        <dbReference type="EMBL" id="RBP01578.1"/>
    </source>
</evidence>
<feature type="region of interest" description="Disordered" evidence="1">
    <location>
        <begin position="23"/>
        <end position="48"/>
    </location>
</feature>
<name>A0A366EGW7_9BACI</name>
<dbReference type="EMBL" id="QNRI01000001">
    <property type="protein sequence ID" value="RBP01578.1"/>
    <property type="molecule type" value="Genomic_DNA"/>
</dbReference>